<evidence type="ECO:0000313" key="1">
    <source>
        <dbReference type="EMBL" id="MDQ0493808.1"/>
    </source>
</evidence>
<dbReference type="InterPro" id="IPR013320">
    <property type="entry name" value="ConA-like_dom_sf"/>
</dbReference>
<sequence>MFLTPSQGSGVLQFTIHEGADQSLLAKSALPVNQWTHVAVTLEGNTGKLYVNGEEVAVNDRITFNPKELLTSEVYLGKSRFAADAYFNGSLDEVQIYNKALTAEEIRALSEL</sequence>
<dbReference type="Pfam" id="PF13385">
    <property type="entry name" value="Laminin_G_3"/>
    <property type="match status" value="1"/>
</dbReference>
<comment type="caution">
    <text evidence="1">The sequence shown here is derived from an EMBL/GenBank/DDBJ whole genome shotgun (WGS) entry which is preliminary data.</text>
</comment>
<accession>A0ABU0KZY4</accession>
<evidence type="ECO:0000313" key="2">
    <source>
        <dbReference type="Proteomes" id="UP001242811"/>
    </source>
</evidence>
<dbReference type="Gene3D" id="2.60.120.200">
    <property type="match status" value="1"/>
</dbReference>
<gene>
    <name evidence="1" type="ORF">QOZ95_001970</name>
</gene>
<organism evidence="1 2">
    <name type="scientific">Paenibacillus brasilensis</name>
    <dbReference type="NCBI Taxonomy" id="128574"/>
    <lineage>
        <taxon>Bacteria</taxon>
        <taxon>Bacillati</taxon>
        <taxon>Bacillota</taxon>
        <taxon>Bacilli</taxon>
        <taxon>Bacillales</taxon>
        <taxon>Paenibacillaceae</taxon>
        <taxon>Paenibacillus</taxon>
    </lineage>
</organism>
<protein>
    <submittedName>
        <fullName evidence="1">Arabinan endo-1,5-alpha-L-arabinosidase</fullName>
        <ecNumber evidence="1">3.2.1.99</ecNumber>
    </submittedName>
</protein>
<reference evidence="1 2" key="1">
    <citation type="submission" date="2023-07" db="EMBL/GenBank/DDBJ databases">
        <title>Genomic Encyclopedia of Type Strains, Phase IV (KMG-IV): sequencing the most valuable type-strain genomes for metagenomic binning, comparative biology and taxonomic classification.</title>
        <authorList>
            <person name="Goeker M."/>
        </authorList>
    </citation>
    <scope>NUCLEOTIDE SEQUENCE [LARGE SCALE GENOMIC DNA]</scope>
    <source>
        <strain evidence="1 2">DSM 14914</strain>
    </source>
</reference>
<proteinExistence type="predicted"/>
<dbReference type="EMBL" id="JAUSWA010000009">
    <property type="protein sequence ID" value="MDQ0493808.1"/>
    <property type="molecule type" value="Genomic_DNA"/>
</dbReference>
<dbReference type="Proteomes" id="UP001242811">
    <property type="component" value="Unassembled WGS sequence"/>
</dbReference>
<dbReference type="EC" id="3.2.1.99" evidence="1"/>
<keyword evidence="2" id="KW-1185">Reference proteome</keyword>
<dbReference type="PANTHER" id="PTHR42535">
    <property type="entry name" value="OOKINETE PROTEIN, PUTATIVE-RELATED"/>
    <property type="match status" value="1"/>
</dbReference>
<keyword evidence="1" id="KW-0326">Glycosidase</keyword>
<keyword evidence="1" id="KW-0378">Hydrolase</keyword>
<dbReference type="GO" id="GO:0046558">
    <property type="term" value="F:arabinan endo-1,5-alpha-L-arabinosidase activity"/>
    <property type="evidence" value="ECO:0007669"/>
    <property type="project" value="UniProtKB-EC"/>
</dbReference>
<name>A0ABU0KZY4_9BACL</name>
<dbReference type="PANTHER" id="PTHR42535:SF2">
    <property type="entry name" value="CHROMOSOME UNDETERMINED SCAFFOLD_146, WHOLE GENOME SHOTGUN SEQUENCE"/>
    <property type="match status" value="1"/>
</dbReference>
<dbReference type="SUPFAM" id="SSF49899">
    <property type="entry name" value="Concanavalin A-like lectins/glucanases"/>
    <property type="match status" value="1"/>
</dbReference>